<sequence>MAQGPITVNTTVDAPRSATWHYYTESEHVINWNFASEDWHCPAAVNDLRVGGEFRITMAAKDGSMSFDFEGTYNEVEPEHHIAYTLSNGRQVTVDFQEDSAGTDVTVTFDPEKEHSREMQQDGWQSILDNFRKYAEAQERQ</sequence>
<accession>A0A4S4NQ52</accession>
<comment type="caution">
    <text evidence="3">The sequence shown here is derived from an EMBL/GenBank/DDBJ whole genome shotgun (WGS) entry which is preliminary data.</text>
</comment>
<dbReference type="EMBL" id="SRSF01000002">
    <property type="protein sequence ID" value="THH40488.1"/>
    <property type="molecule type" value="Genomic_DNA"/>
</dbReference>
<evidence type="ECO:0000256" key="1">
    <source>
        <dbReference type="ARBA" id="ARBA00006817"/>
    </source>
</evidence>
<proteinExistence type="inferred from homology"/>
<dbReference type="Pfam" id="PF08327">
    <property type="entry name" value="AHSA1"/>
    <property type="match status" value="1"/>
</dbReference>
<evidence type="ECO:0000313" key="4">
    <source>
        <dbReference type="Proteomes" id="UP000308528"/>
    </source>
</evidence>
<dbReference type="AlphaFoldDB" id="A0A4S4NQ52"/>
<feature type="domain" description="Activator of Hsp90 ATPase homologue 1/2-like C-terminal" evidence="2">
    <location>
        <begin position="13"/>
        <end position="136"/>
    </location>
</feature>
<dbReference type="Proteomes" id="UP000308528">
    <property type="component" value="Unassembled WGS sequence"/>
</dbReference>
<comment type="similarity">
    <text evidence="1">Belongs to the AHA1 family.</text>
</comment>
<dbReference type="InterPro" id="IPR023393">
    <property type="entry name" value="START-like_dom_sf"/>
</dbReference>
<reference evidence="3 4" key="1">
    <citation type="submission" date="2019-04" db="EMBL/GenBank/DDBJ databases">
        <title>Lewinella litorea sp. nov., isolated from a marine sand.</title>
        <authorList>
            <person name="Yoon J.-H."/>
        </authorList>
    </citation>
    <scope>NUCLEOTIDE SEQUENCE [LARGE SCALE GENOMIC DNA]</scope>
    <source>
        <strain evidence="3 4">HSMS-39</strain>
    </source>
</reference>
<name>A0A4S4NQ52_9BACT</name>
<dbReference type="RefSeq" id="WP_136457798.1">
    <property type="nucleotide sequence ID" value="NZ_SRSF01000002.1"/>
</dbReference>
<evidence type="ECO:0000259" key="2">
    <source>
        <dbReference type="Pfam" id="PF08327"/>
    </source>
</evidence>
<keyword evidence="4" id="KW-1185">Reference proteome</keyword>
<dbReference type="SUPFAM" id="SSF55961">
    <property type="entry name" value="Bet v1-like"/>
    <property type="match status" value="1"/>
</dbReference>
<dbReference type="OrthoDB" id="384974at2"/>
<gene>
    <name evidence="3" type="ORF">E4021_07060</name>
</gene>
<dbReference type="InterPro" id="IPR013538">
    <property type="entry name" value="ASHA1/2-like_C"/>
</dbReference>
<organism evidence="3 4">
    <name type="scientific">Neolewinella litorea</name>
    <dbReference type="NCBI Taxonomy" id="2562452"/>
    <lineage>
        <taxon>Bacteria</taxon>
        <taxon>Pseudomonadati</taxon>
        <taxon>Bacteroidota</taxon>
        <taxon>Saprospiria</taxon>
        <taxon>Saprospirales</taxon>
        <taxon>Lewinellaceae</taxon>
        <taxon>Neolewinella</taxon>
    </lineage>
</organism>
<protein>
    <recommendedName>
        <fullName evidence="2">Activator of Hsp90 ATPase homologue 1/2-like C-terminal domain-containing protein</fullName>
    </recommendedName>
</protein>
<evidence type="ECO:0000313" key="3">
    <source>
        <dbReference type="EMBL" id="THH40488.1"/>
    </source>
</evidence>
<dbReference type="Gene3D" id="3.30.530.20">
    <property type="match status" value="1"/>
</dbReference>